<dbReference type="KEGG" id="fgi:OP10G_3451"/>
<gene>
    <name evidence="2" type="ORF">OP10G_3451</name>
</gene>
<dbReference type="HOGENOM" id="CLU_1632939_0_0_0"/>
<protein>
    <recommendedName>
        <fullName evidence="4">Plasmid stabilization system</fullName>
    </recommendedName>
</protein>
<evidence type="ECO:0000313" key="3">
    <source>
        <dbReference type="Proteomes" id="UP000027982"/>
    </source>
</evidence>
<keyword evidence="1" id="KW-1277">Toxin-antitoxin system</keyword>
<organism evidence="2 3">
    <name type="scientific">Fimbriimonas ginsengisoli Gsoil 348</name>
    <dbReference type="NCBI Taxonomy" id="661478"/>
    <lineage>
        <taxon>Bacteria</taxon>
        <taxon>Bacillati</taxon>
        <taxon>Armatimonadota</taxon>
        <taxon>Fimbriimonadia</taxon>
        <taxon>Fimbriimonadales</taxon>
        <taxon>Fimbriimonadaceae</taxon>
        <taxon>Fimbriimonas</taxon>
    </lineage>
</organism>
<dbReference type="Pfam" id="PF05016">
    <property type="entry name" value="ParE_toxin"/>
    <property type="match status" value="1"/>
</dbReference>
<reference evidence="2 3" key="1">
    <citation type="journal article" date="2014" name="PLoS ONE">
        <title>The first complete genome sequence of the class fimbriimonadia in the phylum armatimonadetes.</title>
        <authorList>
            <person name="Hu Z.Y."/>
            <person name="Wang Y.Z."/>
            <person name="Im W.T."/>
            <person name="Wang S.Y."/>
            <person name="Zhao G.P."/>
            <person name="Zheng H.J."/>
            <person name="Quan Z.X."/>
        </authorList>
    </citation>
    <scope>NUCLEOTIDE SEQUENCE [LARGE SCALE GENOMIC DNA]</scope>
    <source>
        <strain evidence="2">Gsoil 348</strain>
    </source>
</reference>
<keyword evidence="3" id="KW-1185">Reference proteome</keyword>
<dbReference type="InterPro" id="IPR035093">
    <property type="entry name" value="RelE/ParE_toxin_dom_sf"/>
</dbReference>
<sequence length="162" mass="18619">MGFRVFILPQAEADAAEYAAYIAQDSPNAALKRIDGLSEMFEALSEMPERFTVIPEQGRFRRSYRQFHYHSHRVILFVDDAAEKVVVARVYHGSRDLLRSGDLECLRIFSNGNPFPASIVELDIESFGKDRSRKAKTHISYCGRPPDPQPKPDVRDFFRILR</sequence>
<evidence type="ECO:0008006" key="4">
    <source>
        <dbReference type="Google" id="ProtNLM"/>
    </source>
</evidence>
<dbReference type="AlphaFoldDB" id="A0A068NYB4"/>
<dbReference type="Proteomes" id="UP000027982">
    <property type="component" value="Chromosome"/>
</dbReference>
<dbReference type="RefSeq" id="WP_025229246.1">
    <property type="nucleotide sequence ID" value="NZ_CP007139.1"/>
</dbReference>
<dbReference type="Gene3D" id="3.30.2310.20">
    <property type="entry name" value="RelE-like"/>
    <property type="match status" value="1"/>
</dbReference>
<evidence type="ECO:0000256" key="1">
    <source>
        <dbReference type="ARBA" id="ARBA00022649"/>
    </source>
</evidence>
<dbReference type="EMBL" id="CP007139">
    <property type="protein sequence ID" value="AIE86819.1"/>
    <property type="molecule type" value="Genomic_DNA"/>
</dbReference>
<dbReference type="InterPro" id="IPR007712">
    <property type="entry name" value="RelE/ParE_toxin"/>
</dbReference>
<evidence type="ECO:0000313" key="2">
    <source>
        <dbReference type="EMBL" id="AIE86819.1"/>
    </source>
</evidence>
<name>A0A068NYB4_FIMGI</name>
<proteinExistence type="predicted"/>
<accession>A0A068NYB4</accession>
<dbReference type="STRING" id="661478.OP10G_3451"/>